<feature type="compositionally biased region" description="Acidic residues" evidence="6">
    <location>
        <begin position="117"/>
        <end position="142"/>
    </location>
</feature>
<dbReference type="InterPro" id="IPR036864">
    <property type="entry name" value="Zn2-C6_fun-type_DNA-bd_sf"/>
</dbReference>
<reference evidence="9 10" key="1">
    <citation type="submission" date="2018-02" db="EMBL/GenBank/DDBJ databases">
        <title>The genomes of Aspergillus section Nigri reveals drivers in fungal speciation.</title>
        <authorList>
            <consortium name="DOE Joint Genome Institute"/>
            <person name="Vesth T.C."/>
            <person name="Nybo J."/>
            <person name="Theobald S."/>
            <person name="Brandl J."/>
            <person name="Frisvad J.C."/>
            <person name="Nielsen K.F."/>
            <person name="Lyhne E.K."/>
            <person name="Kogle M.E."/>
            <person name="Kuo A."/>
            <person name="Riley R."/>
            <person name="Clum A."/>
            <person name="Nolan M."/>
            <person name="Lipzen A."/>
            <person name="Salamov A."/>
            <person name="Henrissat B."/>
            <person name="Wiebenga A."/>
            <person name="De vries R.P."/>
            <person name="Grigoriev I.V."/>
            <person name="Mortensen U.H."/>
            <person name="Andersen M.R."/>
            <person name="Baker S.E."/>
        </authorList>
    </citation>
    <scope>NUCLEOTIDE SEQUENCE [LARGE SCALE GENOMIC DNA]</scope>
    <source>
        <strain evidence="9 10">CBS 121057</strain>
    </source>
</reference>
<dbReference type="InterPro" id="IPR007219">
    <property type="entry name" value="XnlR_reg_dom"/>
</dbReference>
<evidence type="ECO:0000256" key="7">
    <source>
        <dbReference type="SAM" id="Phobius"/>
    </source>
</evidence>
<evidence type="ECO:0000256" key="1">
    <source>
        <dbReference type="ARBA" id="ARBA00022723"/>
    </source>
</evidence>
<name>A0A319E6Q4_ASPSB</name>
<dbReference type="AlphaFoldDB" id="A0A319E6Q4"/>
<protein>
    <submittedName>
        <fullName evidence="9">Zn(II)2Cys6 transcription factor</fullName>
    </submittedName>
</protein>
<dbReference type="SMART" id="SM00066">
    <property type="entry name" value="GAL4"/>
    <property type="match status" value="1"/>
</dbReference>
<feature type="compositionally biased region" description="Polar residues" evidence="6">
    <location>
        <begin position="816"/>
        <end position="834"/>
    </location>
</feature>
<dbReference type="Pfam" id="PF04082">
    <property type="entry name" value="Fungal_trans"/>
    <property type="match status" value="1"/>
</dbReference>
<dbReference type="SUPFAM" id="SSF57701">
    <property type="entry name" value="Zn2/Cys6 DNA-binding domain"/>
    <property type="match status" value="1"/>
</dbReference>
<dbReference type="PANTHER" id="PTHR46910:SF2">
    <property type="entry name" value="ZN(II)2CYS6 TRANSCRIPTION FACTOR (EUROFUNG)"/>
    <property type="match status" value="1"/>
</dbReference>
<evidence type="ECO:0000256" key="2">
    <source>
        <dbReference type="ARBA" id="ARBA00023015"/>
    </source>
</evidence>
<dbReference type="InterPro" id="IPR001138">
    <property type="entry name" value="Zn2Cys6_DnaBD"/>
</dbReference>
<dbReference type="Proteomes" id="UP000248423">
    <property type="component" value="Unassembled WGS sequence"/>
</dbReference>
<accession>A0A319E6Q4</accession>
<feature type="transmembrane region" description="Helical" evidence="7">
    <location>
        <begin position="639"/>
        <end position="660"/>
    </location>
</feature>
<evidence type="ECO:0000256" key="6">
    <source>
        <dbReference type="SAM" id="MobiDB-lite"/>
    </source>
</evidence>
<feature type="domain" description="Zn(2)-C6 fungal-type" evidence="8">
    <location>
        <begin position="44"/>
        <end position="76"/>
    </location>
</feature>
<dbReference type="CDD" id="cd12148">
    <property type="entry name" value="fungal_TF_MHR"/>
    <property type="match status" value="1"/>
</dbReference>
<proteinExistence type="predicted"/>
<dbReference type="EMBL" id="KZ826355">
    <property type="protein sequence ID" value="PYI05777.1"/>
    <property type="molecule type" value="Genomic_DNA"/>
</dbReference>
<feature type="compositionally biased region" description="Low complexity" evidence="6">
    <location>
        <begin position="750"/>
        <end position="765"/>
    </location>
</feature>
<feature type="compositionally biased region" description="Polar residues" evidence="6">
    <location>
        <begin position="729"/>
        <end position="746"/>
    </location>
</feature>
<keyword evidence="3" id="KW-0238">DNA-binding</keyword>
<feature type="region of interest" description="Disordered" evidence="6">
    <location>
        <begin position="116"/>
        <end position="210"/>
    </location>
</feature>
<dbReference type="Gene3D" id="4.10.240.10">
    <property type="entry name" value="Zn(2)-C6 fungal-type DNA-binding domain"/>
    <property type="match status" value="1"/>
</dbReference>
<evidence type="ECO:0000256" key="3">
    <source>
        <dbReference type="ARBA" id="ARBA00023125"/>
    </source>
</evidence>
<evidence type="ECO:0000256" key="5">
    <source>
        <dbReference type="ARBA" id="ARBA00023242"/>
    </source>
</evidence>
<feature type="compositionally biased region" description="Low complexity" evidence="6">
    <location>
        <begin position="928"/>
        <end position="961"/>
    </location>
</feature>
<feature type="region of interest" description="Disordered" evidence="6">
    <location>
        <begin position="716"/>
        <end position="834"/>
    </location>
</feature>
<dbReference type="PROSITE" id="PS50048">
    <property type="entry name" value="ZN2_CY6_FUNGAL_2"/>
    <property type="match status" value="1"/>
</dbReference>
<dbReference type="GO" id="GO:0006351">
    <property type="term" value="P:DNA-templated transcription"/>
    <property type="evidence" value="ECO:0007669"/>
    <property type="project" value="InterPro"/>
</dbReference>
<organism evidence="9 10">
    <name type="scientific">Aspergillus sclerotiicarbonarius (strain CBS 121057 / IBT 28362)</name>
    <dbReference type="NCBI Taxonomy" id="1448318"/>
    <lineage>
        <taxon>Eukaryota</taxon>
        <taxon>Fungi</taxon>
        <taxon>Dikarya</taxon>
        <taxon>Ascomycota</taxon>
        <taxon>Pezizomycotina</taxon>
        <taxon>Eurotiomycetes</taxon>
        <taxon>Eurotiomycetidae</taxon>
        <taxon>Eurotiales</taxon>
        <taxon>Aspergillaceae</taxon>
        <taxon>Aspergillus</taxon>
        <taxon>Aspergillus subgen. Circumdati</taxon>
    </lineage>
</organism>
<keyword evidence="7" id="KW-1133">Transmembrane helix</keyword>
<dbReference type="VEuPathDB" id="FungiDB:BO78DRAFT_407981"/>
<keyword evidence="7" id="KW-0812">Transmembrane</keyword>
<dbReference type="CDD" id="cd00067">
    <property type="entry name" value="GAL4"/>
    <property type="match status" value="1"/>
</dbReference>
<keyword evidence="5" id="KW-0539">Nucleus</keyword>
<keyword evidence="2" id="KW-0805">Transcription regulation</keyword>
<feature type="compositionally biased region" description="Low complexity" evidence="6">
    <location>
        <begin position="805"/>
        <end position="815"/>
    </location>
</feature>
<evidence type="ECO:0000256" key="4">
    <source>
        <dbReference type="ARBA" id="ARBA00023163"/>
    </source>
</evidence>
<keyword evidence="10" id="KW-1185">Reference proteome</keyword>
<dbReference type="OrthoDB" id="2123952at2759"/>
<dbReference type="STRING" id="1448318.A0A319E6Q4"/>
<feature type="compositionally biased region" description="Polar residues" evidence="6">
    <location>
        <begin position="191"/>
        <end position="210"/>
    </location>
</feature>
<evidence type="ECO:0000313" key="10">
    <source>
        <dbReference type="Proteomes" id="UP000248423"/>
    </source>
</evidence>
<evidence type="ECO:0000313" key="9">
    <source>
        <dbReference type="EMBL" id="PYI05777.1"/>
    </source>
</evidence>
<dbReference type="PANTHER" id="PTHR46910">
    <property type="entry name" value="TRANSCRIPTION FACTOR PDR1"/>
    <property type="match status" value="1"/>
</dbReference>
<dbReference type="GO" id="GO:0003677">
    <property type="term" value="F:DNA binding"/>
    <property type="evidence" value="ECO:0007669"/>
    <property type="project" value="UniProtKB-KW"/>
</dbReference>
<keyword evidence="4" id="KW-0804">Transcription</keyword>
<keyword evidence="7" id="KW-0472">Membrane</keyword>
<dbReference type="GO" id="GO:0009893">
    <property type="term" value="P:positive regulation of metabolic process"/>
    <property type="evidence" value="ECO:0007669"/>
    <property type="project" value="UniProtKB-ARBA"/>
</dbReference>
<gene>
    <name evidence="9" type="ORF">BO78DRAFT_407981</name>
</gene>
<dbReference type="GO" id="GO:0000981">
    <property type="term" value="F:DNA-binding transcription factor activity, RNA polymerase II-specific"/>
    <property type="evidence" value="ECO:0007669"/>
    <property type="project" value="InterPro"/>
</dbReference>
<dbReference type="GO" id="GO:0008270">
    <property type="term" value="F:zinc ion binding"/>
    <property type="evidence" value="ECO:0007669"/>
    <property type="project" value="InterPro"/>
</dbReference>
<evidence type="ECO:0000259" key="8">
    <source>
        <dbReference type="PROSITE" id="PS50048"/>
    </source>
</evidence>
<sequence length="978" mass="109284">MQNSKLAAGFLPSWSVQDNLSIPQKSAASNNGHDLGIRRRNPLACEACYRKKIKCEIEGSNSTCIQCLRRNATCKFTTRKEKREDLKRTHYVRTLENRVRKTESILRAAGLLSDDLMSLDDEPSDEDEDRGVDYGSDSEDESISPYFSPREVSSRRSSAALTSDGLRDSDHLQYRASTGGDAGGRSDAANARQSVGPSNPSSVPEGGCSTSQVCSHTHAPVFKLDSREDSRYYGRSSFLSILSREALEWIQNKSGEAKPLSIVFSDSSRDNAWDAWRPEVFHDLFASQVFKPLPPRAEVFTLLRDYFRTVNRLFPLYHESTFMQLVEWQYTQQTCDDAARWASINIILSLAYEYRFSNCQKSEKDRERAWLYYKNAMSVFAELSLRRTDLLSVQALLGMAFFLRGNSGTQSALPIITAAMRICQRMGLHRDIPRPYLTPVEQEQRRRVFWIAYILDQSSCVRSGSAPAQHYEDFDVDFPAENSEDAFVKARDGSFFRQLCQLTVIKSRVFSKLYSAKALENKSPEEIYDNIRELHAELEEWKRVNALEFQMKQRGAGEDFLIGFASAGLQFVYYNTMIMIHRLPLMIQFASAHYIARGDPPPMDHDLIMREASASSAVCVQAARDTVRLVNNLPWGDIAWIWSLLYYIFLAVMNIFVSILREPQNEKAKDDLQSLNMAATFFATLIPGDGPGHYARFMTKMCANFERVARAVLERTQKAVKPEARHPSASRTNSTSTRDGKTTSPEPSHPTTQPKSQSNPPSSSSIHSMNIDIPNLEGLPPVNSSGYVVPDNLSPSPTPEPTLPLPATTIPTQPLSQPTPASGPSQPYNPATTSANPYNLQGTFFPISVNSDGFNFSQPELWQIPLTADWEITPQALGSLFGPDLGYIFPDQMGTTGSGFQPPPQFPTQPAPMASAPMEFTYGGGPMPQTQTQTQNPNQTRSRNQHGGTAQATAAGQTMQGNGMWMNGTYSNPYNFQP</sequence>
<feature type="compositionally biased region" description="Basic and acidic residues" evidence="6">
    <location>
        <begin position="716"/>
        <end position="726"/>
    </location>
</feature>
<keyword evidence="1" id="KW-0479">Metal-binding</keyword>
<dbReference type="Pfam" id="PF00172">
    <property type="entry name" value="Zn_clus"/>
    <property type="match status" value="1"/>
</dbReference>
<dbReference type="SMART" id="SM00906">
    <property type="entry name" value="Fungal_trans"/>
    <property type="match status" value="1"/>
</dbReference>
<dbReference type="InterPro" id="IPR050987">
    <property type="entry name" value="AtrR-like"/>
</dbReference>
<feature type="region of interest" description="Disordered" evidence="6">
    <location>
        <begin position="922"/>
        <end position="963"/>
    </location>
</feature>